<reference evidence="4" key="1">
    <citation type="submission" date="2021-02" db="EMBL/GenBank/DDBJ databases">
        <authorList>
            <person name="Nowell W R."/>
        </authorList>
    </citation>
    <scope>NUCLEOTIDE SEQUENCE</scope>
</reference>
<accession>A0A816H1I6</accession>
<comment type="similarity">
    <text evidence="1">Belongs to the glycosyltransferase 15 family.</text>
</comment>
<dbReference type="Gene3D" id="3.90.550.10">
    <property type="entry name" value="Spore Coat Polysaccharide Biosynthesis Protein SpsA, Chain A"/>
    <property type="match status" value="1"/>
</dbReference>
<dbReference type="GO" id="GO:0000032">
    <property type="term" value="P:cell wall mannoprotein biosynthetic process"/>
    <property type="evidence" value="ECO:0007669"/>
    <property type="project" value="TreeGrafter"/>
</dbReference>
<dbReference type="GO" id="GO:0005794">
    <property type="term" value="C:Golgi apparatus"/>
    <property type="evidence" value="ECO:0007669"/>
    <property type="project" value="TreeGrafter"/>
</dbReference>
<evidence type="ECO:0000313" key="5">
    <source>
        <dbReference type="EMBL" id="CAF2088190.1"/>
    </source>
</evidence>
<name>A0A816H1I6_9BILA</name>
<sequence>MIIFVFTNSDKQFFWNEHTLCKPKPERISQISTWNPTANARKTAIAFLYSDQVQKLVPKISVLDIQFLDNLSADIVIFHTDYPAKAHMQAIASVTKRQVIFYNVDDAFTSFPKGFDPYLEEPNWMKRGKWNYQHMCRFWFKLIMDIPLVLEYKYVMRLDDDSKIIGAWDNIFDLMGKRNAVYFGNVEEADSENGLPGLMKLKTFTINYTESYQVIPKNPKRLIRAFDIPNHIRLYNTNFDVIKVDFFRRSEIRHWTDAVDATHGIFKYRWGDHVLRYLTTALFATPVEVLLRTDFNLPYCHPC</sequence>
<dbReference type="OrthoDB" id="439943at2759"/>
<keyword evidence="2" id="KW-0808">Transferase</keyword>
<dbReference type="SUPFAM" id="SSF53448">
    <property type="entry name" value="Nucleotide-diphospho-sugar transferases"/>
    <property type="match status" value="1"/>
</dbReference>
<organism evidence="4 6">
    <name type="scientific">Rotaria magnacalcarata</name>
    <dbReference type="NCBI Taxonomy" id="392030"/>
    <lineage>
        <taxon>Eukaryota</taxon>
        <taxon>Metazoa</taxon>
        <taxon>Spiralia</taxon>
        <taxon>Gnathifera</taxon>
        <taxon>Rotifera</taxon>
        <taxon>Eurotatoria</taxon>
        <taxon>Bdelloidea</taxon>
        <taxon>Philodinida</taxon>
        <taxon>Philodinidae</taxon>
        <taxon>Rotaria</taxon>
    </lineage>
</organism>
<dbReference type="GO" id="GO:0006487">
    <property type="term" value="P:protein N-linked glycosylation"/>
    <property type="evidence" value="ECO:0007669"/>
    <property type="project" value="TreeGrafter"/>
</dbReference>
<dbReference type="GO" id="GO:0016020">
    <property type="term" value="C:membrane"/>
    <property type="evidence" value="ECO:0007669"/>
    <property type="project" value="InterPro"/>
</dbReference>
<evidence type="ECO:0000256" key="2">
    <source>
        <dbReference type="ARBA" id="ARBA00022679"/>
    </source>
</evidence>
<evidence type="ECO:0000313" key="4">
    <source>
        <dbReference type="EMBL" id="CAF1680174.1"/>
    </source>
</evidence>
<dbReference type="PANTHER" id="PTHR31121">
    <property type="entry name" value="ALPHA-1,2 MANNOSYLTRANSFERASE KTR1"/>
    <property type="match status" value="1"/>
</dbReference>
<dbReference type="EMBL" id="CAJNRE010010104">
    <property type="protein sequence ID" value="CAF2088190.1"/>
    <property type="molecule type" value="Genomic_DNA"/>
</dbReference>
<dbReference type="Proteomes" id="UP000663855">
    <property type="component" value="Unassembled WGS sequence"/>
</dbReference>
<dbReference type="InterPro" id="IPR002685">
    <property type="entry name" value="Glyco_trans_15"/>
</dbReference>
<dbReference type="Proteomes" id="UP000663834">
    <property type="component" value="Unassembled WGS sequence"/>
</dbReference>
<dbReference type="PANTHER" id="PTHR31121:SF6">
    <property type="entry name" value="ALPHA-1,2 MANNOSYLTRANSFERASE KTR1"/>
    <property type="match status" value="1"/>
</dbReference>
<dbReference type="InterPro" id="IPR029044">
    <property type="entry name" value="Nucleotide-diphossugar_trans"/>
</dbReference>
<evidence type="ECO:0000313" key="6">
    <source>
        <dbReference type="Proteomes" id="UP000663834"/>
    </source>
</evidence>
<gene>
    <name evidence="3" type="ORF">CJN711_LOCUS18216</name>
    <name evidence="4" type="ORF">KQP761_LOCUS36355</name>
    <name evidence="5" type="ORF">MBJ925_LOCUS19881</name>
</gene>
<evidence type="ECO:0000313" key="3">
    <source>
        <dbReference type="EMBL" id="CAF1326735.1"/>
    </source>
</evidence>
<dbReference type="AlphaFoldDB" id="A0A816H1I6"/>
<proteinExistence type="inferred from homology"/>
<dbReference type="EMBL" id="CAJNOV010008547">
    <property type="protein sequence ID" value="CAF1326735.1"/>
    <property type="molecule type" value="Genomic_DNA"/>
</dbReference>
<dbReference type="Proteomes" id="UP000663824">
    <property type="component" value="Unassembled WGS sequence"/>
</dbReference>
<protein>
    <submittedName>
        <fullName evidence="4">Uncharacterized protein</fullName>
    </submittedName>
</protein>
<dbReference type="GO" id="GO:0000026">
    <property type="term" value="F:alpha-1,2-mannosyltransferase activity"/>
    <property type="evidence" value="ECO:0007669"/>
    <property type="project" value="TreeGrafter"/>
</dbReference>
<dbReference type="EMBL" id="CAJNOW010020572">
    <property type="protein sequence ID" value="CAF1680174.1"/>
    <property type="molecule type" value="Genomic_DNA"/>
</dbReference>
<evidence type="ECO:0000256" key="1">
    <source>
        <dbReference type="ARBA" id="ARBA00007677"/>
    </source>
</evidence>
<comment type="caution">
    <text evidence="4">The sequence shown here is derived from an EMBL/GenBank/DDBJ whole genome shotgun (WGS) entry which is preliminary data.</text>
</comment>
<dbReference type="Pfam" id="PF01793">
    <property type="entry name" value="Glyco_transf_15"/>
    <property type="match status" value="1"/>
</dbReference>